<evidence type="ECO:0000313" key="6">
    <source>
        <dbReference type="Proteomes" id="UP000324996"/>
    </source>
</evidence>
<dbReference type="InterPro" id="IPR000683">
    <property type="entry name" value="Gfo/Idh/MocA-like_OxRdtase_N"/>
</dbReference>
<protein>
    <submittedName>
        <fullName evidence="5">Oxidoreductase</fullName>
    </submittedName>
</protein>
<evidence type="ECO:0000256" key="2">
    <source>
        <dbReference type="ARBA" id="ARBA00023002"/>
    </source>
</evidence>
<dbReference type="GO" id="GO:0016491">
    <property type="term" value="F:oxidoreductase activity"/>
    <property type="evidence" value="ECO:0007669"/>
    <property type="project" value="UniProtKB-KW"/>
</dbReference>
<evidence type="ECO:0000256" key="1">
    <source>
        <dbReference type="ARBA" id="ARBA00010928"/>
    </source>
</evidence>
<dbReference type="InterPro" id="IPR055170">
    <property type="entry name" value="GFO_IDH_MocA-like_dom"/>
</dbReference>
<evidence type="ECO:0000259" key="4">
    <source>
        <dbReference type="Pfam" id="PF22725"/>
    </source>
</evidence>
<comment type="similarity">
    <text evidence="1">Belongs to the Gfo/Idh/MocA family.</text>
</comment>
<dbReference type="Gene3D" id="3.30.360.10">
    <property type="entry name" value="Dihydrodipicolinate Reductase, domain 2"/>
    <property type="match status" value="1"/>
</dbReference>
<dbReference type="PANTHER" id="PTHR43708">
    <property type="entry name" value="CONSERVED EXPRESSED OXIDOREDUCTASE (EUROFUNG)"/>
    <property type="match status" value="1"/>
</dbReference>
<dbReference type="Pfam" id="PF22725">
    <property type="entry name" value="GFO_IDH_MocA_C3"/>
    <property type="match status" value="1"/>
</dbReference>
<dbReference type="RefSeq" id="WP_042086282.1">
    <property type="nucleotide sequence ID" value="NZ_BKCN01000013.1"/>
</dbReference>
<dbReference type="InterPro" id="IPR036291">
    <property type="entry name" value="NAD(P)-bd_dom_sf"/>
</dbReference>
<dbReference type="InterPro" id="IPR051317">
    <property type="entry name" value="Gfo/Idh/MocA_oxidoreduct"/>
</dbReference>
<sequence>MDRIKVGLLGYGLAGSVFHAPLIGLEPRMHLAAIHSSRAEQIAQDCPGAAVMGSADDLIGRDDLDLIVVATPNDSHFTYAQKALEAGKHVVVDKPLALDAGQADALIALAQKEKRHLSVFQNRRWDSGFLSLQSAMAQGRLGAVSCVELHFDRFRPQIKQGWREVPAPGAGVLYDLGAHLIDQALCLFGQPDAITADCQQQRPGARVCDYFHLVLFYGPRRVVLHVTTLAPKPGPTIMAHGDGGSFFAYGLDPQEAWLKAGRRPDDHQAGALWGGDLPLVDVALFDAEGGAIGLLPGDQRAVPGHYGAFYGGMAKAILDGADVPVDPLNARQGLSILAAAEESSKTGCRMACDG</sequence>
<keyword evidence="6" id="KW-1185">Reference proteome</keyword>
<dbReference type="SUPFAM" id="SSF51735">
    <property type="entry name" value="NAD(P)-binding Rossmann-fold domains"/>
    <property type="match status" value="1"/>
</dbReference>
<accession>A0A5A7N8W0</accession>
<dbReference type="GO" id="GO:0000166">
    <property type="term" value="F:nucleotide binding"/>
    <property type="evidence" value="ECO:0007669"/>
    <property type="project" value="InterPro"/>
</dbReference>
<gene>
    <name evidence="5" type="ORF">JCM17846_24650</name>
</gene>
<evidence type="ECO:0000313" key="5">
    <source>
        <dbReference type="EMBL" id="GER04783.1"/>
    </source>
</evidence>
<dbReference type="EMBL" id="BKCN01000013">
    <property type="protein sequence ID" value="GER04783.1"/>
    <property type="molecule type" value="Genomic_DNA"/>
</dbReference>
<dbReference type="AlphaFoldDB" id="A0A5A7N8W0"/>
<dbReference type="Proteomes" id="UP000324996">
    <property type="component" value="Unassembled WGS sequence"/>
</dbReference>
<organism evidence="5 6">
    <name type="scientific">Iodidimonas nitroreducens</name>
    <dbReference type="NCBI Taxonomy" id="1236968"/>
    <lineage>
        <taxon>Bacteria</taxon>
        <taxon>Pseudomonadati</taxon>
        <taxon>Pseudomonadota</taxon>
        <taxon>Alphaproteobacteria</taxon>
        <taxon>Iodidimonadales</taxon>
        <taxon>Iodidimonadaceae</taxon>
        <taxon>Iodidimonas</taxon>
    </lineage>
</organism>
<keyword evidence="2" id="KW-0560">Oxidoreductase</keyword>
<dbReference type="PANTHER" id="PTHR43708:SF5">
    <property type="entry name" value="CONSERVED EXPRESSED OXIDOREDUCTASE (EUROFUNG)-RELATED"/>
    <property type="match status" value="1"/>
</dbReference>
<dbReference type="NCBIfam" id="NF008607">
    <property type="entry name" value="PRK11579.1"/>
    <property type="match status" value="1"/>
</dbReference>
<dbReference type="Pfam" id="PF01408">
    <property type="entry name" value="GFO_IDH_MocA"/>
    <property type="match status" value="1"/>
</dbReference>
<reference evidence="5 6" key="1">
    <citation type="submission" date="2019-09" db="EMBL/GenBank/DDBJ databases">
        <title>NBRP : Genome information of microbial organism related human and environment.</title>
        <authorList>
            <person name="Hattori M."/>
            <person name="Oshima K."/>
            <person name="Inaba H."/>
            <person name="Suda W."/>
            <person name="Sakamoto M."/>
            <person name="Iino T."/>
            <person name="Kitahara M."/>
            <person name="Oshida Y."/>
            <person name="Iida T."/>
            <person name="Kudo T."/>
            <person name="Itoh T."/>
            <person name="Ohkuma M."/>
        </authorList>
    </citation>
    <scope>NUCLEOTIDE SEQUENCE [LARGE SCALE GENOMIC DNA]</scope>
    <source>
        <strain evidence="5 6">Q-1</strain>
    </source>
</reference>
<dbReference type="Gene3D" id="3.40.50.720">
    <property type="entry name" value="NAD(P)-binding Rossmann-like Domain"/>
    <property type="match status" value="1"/>
</dbReference>
<name>A0A5A7N8W0_9PROT</name>
<proteinExistence type="inferred from homology"/>
<feature type="domain" description="GFO/IDH/MocA-like oxidoreductase" evidence="4">
    <location>
        <begin position="130"/>
        <end position="246"/>
    </location>
</feature>
<feature type="domain" description="Gfo/Idh/MocA-like oxidoreductase N-terminal" evidence="3">
    <location>
        <begin position="4"/>
        <end position="119"/>
    </location>
</feature>
<comment type="caution">
    <text evidence="5">The sequence shown here is derived from an EMBL/GenBank/DDBJ whole genome shotgun (WGS) entry which is preliminary data.</text>
</comment>
<evidence type="ECO:0000259" key="3">
    <source>
        <dbReference type="Pfam" id="PF01408"/>
    </source>
</evidence>